<feature type="compositionally biased region" description="Polar residues" evidence="1">
    <location>
        <begin position="252"/>
        <end position="265"/>
    </location>
</feature>
<keyword evidence="2" id="KW-0472">Membrane</keyword>
<reference evidence="3" key="1">
    <citation type="submission" date="2021-03" db="EMBL/GenBank/DDBJ databases">
        <title>Revisited historic fungal species revealed as producer of novel bioactive compounds through whole genome sequencing and comparative genomics.</title>
        <authorList>
            <person name="Vignolle G.A."/>
            <person name="Hochenegger N."/>
            <person name="Mach R.L."/>
            <person name="Mach-Aigner A.R."/>
            <person name="Javad Rahimi M."/>
            <person name="Salim K.A."/>
            <person name="Chan C.M."/>
            <person name="Lim L.B.L."/>
            <person name="Cai F."/>
            <person name="Druzhinina I.S."/>
            <person name="U'Ren J.M."/>
            <person name="Derntl C."/>
        </authorList>
    </citation>
    <scope>NUCLEOTIDE SEQUENCE</scope>
    <source>
        <strain evidence="3">TUCIM 5799</strain>
    </source>
</reference>
<gene>
    <name evidence="3" type="ORF">JX265_004134</name>
</gene>
<feature type="region of interest" description="Disordered" evidence="1">
    <location>
        <begin position="111"/>
        <end position="309"/>
    </location>
</feature>
<evidence type="ECO:0000256" key="1">
    <source>
        <dbReference type="SAM" id="MobiDB-lite"/>
    </source>
</evidence>
<feature type="region of interest" description="Disordered" evidence="1">
    <location>
        <begin position="362"/>
        <end position="532"/>
    </location>
</feature>
<evidence type="ECO:0008006" key="5">
    <source>
        <dbReference type="Google" id="ProtNLM"/>
    </source>
</evidence>
<evidence type="ECO:0000256" key="2">
    <source>
        <dbReference type="SAM" id="Phobius"/>
    </source>
</evidence>
<evidence type="ECO:0000313" key="3">
    <source>
        <dbReference type="EMBL" id="KAI1876608.1"/>
    </source>
</evidence>
<feature type="compositionally biased region" description="Basic and acidic residues" evidence="1">
    <location>
        <begin position="473"/>
        <end position="484"/>
    </location>
</feature>
<keyword evidence="4" id="KW-1185">Reference proteome</keyword>
<comment type="caution">
    <text evidence="3">The sequence shown here is derived from an EMBL/GenBank/DDBJ whole genome shotgun (WGS) entry which is preliminary data.</text>
</comment>
<feature type="compositionally biased region" description="Polar residues" evidence="1">
    <location>
        <begin position="505"/>
        <end position="524"/>
    </location>
</feature>
<keyword evidence="2" id="KW-0812">Transmembrane</keyword>
<keyword evidence="2" id="KW-1133">Transmembrane helix</keyword>
<proteinExistence type="predicted"/>
<organism evidence="3 4">
    <name type="scientific">Neoarthrinium moseri</name>
    <dbReference type="NCBI Taxonomy" id="1658444"/>
    <lineage>
        <taxon>Eukaryota</taxon>
        <taxon>Fungi</taxon>
        <taxon>Dikarya</taxon>
        <taxon>Ascomycota</taxon>
        <taxon>Pezizomycotina</taxon>
        <taxon>Sordariomycetes</taxon>
        <taxon>Xylariomycetidae</taxon>
        <taxon>Amphisphaeriales</taxon>
        <taxon>Apiosporaceae</taxon>
        <taxon>Neoarthrinium</taxon>
    </lineage>
</organism>
<dbReference type="EMBL" id="JAFIMR010000007">
    <property type="protein sequence ID" value="KAI1876608.1"/>
    <property type="molecule type" value="Genomic_DNA"/>
</dbReference>
<feature type="transmembrane region" description="Helical" evidence="2">
    <location>
        <begin position="34"/>
        <end position="57"/>
    </location>
</feature>
<feature type="compositionally biased region" description="Basic and acidic residues" evidence="1">
    <location>
        <begin position="437"/>
        <end position="459"/>
    </location>
</feature>
<feature type="compositionally biased region" description="Basic and acidic residues" evidence="1">
    <location>
        <begin position="201"/>
        <end position="213"/>
    </location>
</feature>
<feature type="compositionally biased region" description="Polar residues" evidence="1">
    <location>
        <begin position="235"/>
        <end position="244"/>
    </location>
</feature>
<sequence>MRDPLELEAQLHNDRFEGDRIEAVGAVHDCTYRVIPLCAACLVIFSTGAIMVCTLAYEKPLPRGGVIAVSSIFGILTLLFLLGSIKLYRDRMYAHRPRLSFLHNFRNRVNQKRRQDHDGPQAGTPMSFLGQDRDQNGQSLPRPELHDISPDEGGGVAGLPSTFPRPPPPVQRRFPMDPQEESMVQGGRSQYAATGPQHNYRRMDDTSPSKENDLSYMETPPDFYCPPAPARRLKAQTSTQSFRQSLKPANGRTDQVYTSYTQGQASRAAEGGIQSHGDQPNRTDRGGPPPQQGPSFMAGTPGSYNAYKGQSADGGDLAANVALMPQLESIQKALDLLGKYAKPLLPELGGLGGLGLYAVSEAPNEGTDGPSLPPPASGHQPTRAREGAWCGTNVDKANRYPRTNTQSHQQQQYPQPPKAGPLAGSTANDGFPCAFLSRERDQTSEAHQRARQPNAERGRQICPIPEAQPQTEWQDRRTTDDGRRMAKGRGYESGSGLESGPSALAPSSNGSTTEGLSKWKSGSLSDWEIVNP</sequence>
<protein>
    <recommendedName>
        <fullName evidence="5">Transmembrane protein</fullName>
    </recommendedName>
</protein>
<feature type="transmembrane region" description="Helical" evidence="2">
    <location>
        <begin position="63"/>
        <end position="88"/>
    </location>
</feature>
<accession>A0A9Q0AS19</accession>
<dbReference type="AlphaFoldDB" id="A0A9Q0AS19"/>
<dbReference type="Proteomes" id="UP000829685">
    <property type="component" value="Unassembled WGS sequence"/>
</dbReference>
<evidence type="ECO:0000313" key="4">
    <source>
        <dbReference type="Proteomes" id="UP000829685"/>
    </source>
</evidence>
<name>A0A9Q0AS19_9PEZI</name>